<dbReference type="InterPro" id="IPR008197">
    <property type="entry name" value="WAP_dom"/>
</dbReference>
<dbReference type="InterPro" id="IPR036116">
    <property type="entry name" value="FN3_sf"/>
</dbReference>
<dbReference type="SUPFAM" id="SSF49265">
    <property type="entry name" value="Fibronectin type III"/>
    <property type="match status" value="2"/>
</dbReference>
<dbReference type="HOGENOM" id="CLU_030264_0_0_1"/>
<feature type="domain" description="Fibronectin type-III" evidence="3">
    <location>
        <begin position="584"/>
        <end position="677"/>
    </location>
</feature>
<dbReference type="SUPFAM" id="SSF57256">
    <property type="entry name" value="Elafin-like"/>
    <property type="match status" value="1"/>
</dbReference>
<evidence type="ECO:0000256" key="2">
    <source>
        <dbReference type="SAM" id="SignalP"/>
    </source>
</evidence>
<feature type="domain" description="WAP" evidence="4">
    <location>
        <begin position="101"/>
        <end position="148"/>
    </location>
</feature>
<dbReference type="InterPro" id="IPR013783">
    <property type="entry name" value="Ig-like_fold"/>
</dbReference>
<dbReference type="STRING" id="135651.G0MJE1"/>
<sequence>MRIVLLALLALGSVSPDELISTRCQAQCLHLMDQRLQTNVDLRKTLKHHIIQLCKDDSTCSACSAPCREQFDDIKACKKSCVASDDRETCEDSCHYLQTIYQEKPGACPSVSNSSNYECSALCQMDGDCPETQKCCSSGCSRQCLKPRSSDIKLLPIPRNISVQERKRKRSIIIRWATGRLSKAQMAQNANLFLVQWRWGLHADEFGMTEWQTVTVRNKPYAILKHLLSPGRFYEFRIAAVSQDGSLGFSTPSRPFKISKEAKAPPPPKDISLGGSKLMDSGLWNQIVNWNPPPSDLPIKNYQISWAASTKTEADAFEEQMRKKTTLEFAAHEKRSLAASDDDDDSFIGIQERDRNSVVVPSHSTSSEIQGLFPNSVYLVEIHGTVDSSEGELHGEKGVVFIRTGDAVEGRLRGSESPEPEPYNGPKARIAHGPVGENEETSEELKVETSQTSRPQTKLSRLQEPAQLTVQTPFFDQELQTQLSWTHPELCGGSNLVGGSGGTFSLKVRKTLCREYQPNHHSDTRWHDLRVSDCSAILKGLSFDCDYKVEVTETLSGMSIVNGVFSTDSCEQTSSLSPIPCSSLSTPIQCQVTSESSAHCHWTRHHDPLQTVIGYRILLSSPINQDTNTTINQPQLREVRYENLQPGYVYTVEVQSITNKGLGRTVSTQFVTHSDLENNAIQRFPGGEIIELPLESSSSSPIFVFSLLLTLLLRLL</sequence>
<gene>
    <name evidence="5" type="primary">Cbn-kal-1</name>
    <name evidence="5" type="ORF">CAEBREN_01825</name>
</gene>
<dbReference type="GO" id="GO:0030414">
    <property type="term" value="F:peptidase inhibitor activity"/>
    <property type="evidence" value="ECO:0007669"/>
    <property type="project" value="InterPro"/>
</dbReference>
<evidence type="ECO:0000259" key="4">
    <source>
        <dbReference type="PROSITE" id="PS51390"/>
    </source>
</evidence>
<dbReference type="Gene3D" id="2.60.40.10">
    <property type="entry name" value="Immunoglobulins"/>
    <property type="match status" value="3"/>
</dbReference>
<evidence type="ECO:0000313" key="6">
    <source>
        <dbReference type="Proteomes" id="UP000008068"/>
    </source>
</evidence>
<protein>
    <submittedName>
        <fullName evidence="5">CBN-KAL-1 protein</fullName>
    </submittedName>
</protein>
<dbReference type="PROSITE" id="PS51390">
    <property type="entry name" value="WAP"/>
    <property type="match status" value="1"/>
</dbReference>
<dbReference type="SMART" id="SM00060">
    <property type="entry name" value="FN3"/>
    <property type="match status" value="3"/>
</dbReference>
<dbReference type="Pfam" id="PF00095">
    <property type="entry name" value="WAP"/>
    <property type="match status" value="1"/>
</dbReference>
<dbReference type="PRINTS" id="PR00003">
    <property type="entry name" value="4DISULPHCORE"/>
</dbReference>
<dbReference type="AlphaFoldDB" id="G0MJE1"/>
<dbReference type="Proteomes" id="UP000008068">
    <property type="component" value="Unassembled WGS sequence"/>
</dbReference>
<dbReference type="PANTHER" id="PTHR14131">
    <property type="entry name" value="ANOSMIN"/>
    <property type="match status" value="1"/>
</dbReference>
<evidence type="ECO:0000259" key="3">
    <source>
        <dbReference type="PROSITE" id="PS50853"/>
    </source>
</evidence>
<dbReference type="PANTHER" id="PTHR14131:SF5">
    <property type="entry name" value="ANOSMIN-1"/>
    <property type="match status" value="1"/>
</dbReference>
<organism evidence="6">
    <name type="scientific">Caenorhabditis brenneri</name>
    <name type="common">Nematode worm</name>
    <dbReference type="NCBI Taxonomy" id="135651"/>
    <lineage>
        <taxon>Eukaryota</taxon>
        <taxon>Metazoa</taxon>
        <taxon>Ecdysozoa</taxon>
        <taxon>Nematoda</taxon>
        <taxon>Chromadorea</taxon>
        <taxon>Rhabditida</taxon>
        <taxon>Rhabditina</taxon>
        <taxon>Rhabditomorpha</taxon>
        <taxon>Rhabditoidea</taxon>
        <taxon>Rhabditidae</taxon>
        <taxon>Peloderinae</taxon>
        <taxon>Caenorhabditis</taxon>
    </lineage>
</organism>
<evidence type="ECO:0000256" key="1">
    <source>
        <dbReference type="SAM" id="MobiDB-lite"/>
    </source>
</evidence>
<dbReference type="SMART" id="SM00217">
    <property type="entry name" value="WAP"/>
    <property type="match status" value="1"/>
</dbReference>
<dbReference type="OrthoDB" id="4473401at2759"/>
<evidence type="ECO:0000313" key="5">
    <source>
        <dbReference type="EMBL" id="EGT32306.1"/>
    </source>
</evidence>
<dbReference type="CDD" id="cd00063">
    <property type="entry name" value="FN3"/>
    <property type="match status" value="2"/>
</dbReference>
<dbReference type="Pfam" id="PF00041">
    <property type="entry name" value="fn3"/>
    <property type="match status" value="1"/>
</dbReference>
<name>G0MJE1_CAEBE</name>
<feature type="region of interest" description="Disordered" evidence="1">
    <location>
        <begin position="410"/>
        <end position="461"/>
    </location>
</feature>
<accession>G0MJE1</accession>
<dbReference type="PROSITE" id="PS50853">
    <property type="entry name" value="FN3"/>
    <property type="match status" value="2"/>
</dbReference>
<feature type="chain" id="PRO_5003404020" evidence="2">
    <location>
        <begin position="17"/>
        <end position="716"/>
    </location>
</feature>
<dbReference type="GO" id="GO:0030182">
    <property type="term" value="P:neuron differentiation"/>
    <property type="evidence" value="ECO:0007669"/>
    <property type="project" value="TreeGrafter"/>
</dbReference>
<dbReference type="CDD" id="cd00199">
    <property type="entry name" value="WAP"/>
    <property type="match status" value="1"/>
</dbReference>
<dbReference type="InterPro" id="IPR042447">
    <property type="entry name" value="Anosmin-1"/>
</dbReference>
<feature type="signal peptide" evidence="2">
    <location>
        <begin position="1"/>
        <end position="16"/>
    </location>
</feature>
<feature type="domain" description="Fibronectin type-III" evidence="3">
    <location>
        <begin position="157"/>
        <end position="262"/>
    </location>
</feature>
<reference evidence="6" key="1">
    <citation type="submission" date="2011-07" db="EMBL/GenBank/DDBJ databases">
        <authorList>
            <consortium name="Caenorhabditis brenneri Sequencing and Analysis Consortium"/>
            <person name="Wilson R.K."/>
        </authorList>
    </citation>
    <scope>NUCLEOTIDE SEQUENCE [LARGE SCALE GENOMIC DNA]</scope>
    <source>
        <strain evidence="6">PB2801</strain>
    </source>
</reference>
<dbReference type="eggNOG" id="KOG4802">
    <property type="taxonomic scope" value="Eukaryota"/>
</dbReference>
<dbReference type="OMA" id="QWRWGLH"/>
<dbReference type="Gene3D" id="4.10.75.10">
    <property type="entry name" value="Elafin-like"/>
    <property type="match status" value="1"/>
</dbReference>
<dbReference type="GO" id="GO:0005576">
    <property type="term" value="C:extracellular region"/>
    <property type="evidence" value="ECO:0007669"/>
    <property type="project" value="InterPro"/>
</dbReference>
<dbReference type="GO" id="GO:0009986">
    <property type="term" value="C:cell surface"/>
    <property type="evidence" value="ECO:0007669"/>
    <property type="project" value="TreeGrafter"/>
</dbReference>
<dbReference type="FunCoup" id="G0MJE1">
    <property type="interactions" value="9"/>
</dbReference>
<proteinExistence type="predicted"/>
<dbReference type="InParanoid" id="G0MJE1"/>
<dbReference type="EMBL" id="GL379797">
    <property type="protein sequence ID" value="EGT32306.1"/>
    <property type="molecule type" value="Genomic_DNA"/>
</dbReference>
<dbReference type="FunFam" id="2.60.40.10:FF:002304">
    <property type="entry name" value="KALlmann syndrome homolog"/>
    <property type="match status" value="1"/>
</dbReference>
<keyword evidence="6" id="KW-1185">Reference proteome</keyword>
<dbReference type="InterPro" id="IPR003961">
    <property type="entry name" value="FN3_dom"/>
</dbReference>
<keyword evidence="2" id="KW-0732">Signal</keyword>
<feature type="compositionally biased region" description="Polar residues" evidence="1">
    <location>
        <begin position="448"/>
        <end position="461"/>
    </location>
</feature>
<dbReference type="InterPro" id="IPR036645">
    <property type="entry name" value="Elafin-like_sf"/>
</dbReference>